<gene>
    <name evidence="2" type="ORF">DWV67_15360</name>
</gene>
<evidence type="ECO:0000313" key="3">
    <source>
        <dbReference type="Proteomes" id="UP000266376"/>
    </source>
</evidence>
<dbReference type="Proteomes" id="UP000266376">
    <property type="component" value="Unassembled WGS sequence"/>
</dbReference>
<name>A0A395XME8_9FIRM</name>
<organism evidence="2 3">
    <name type="scientific">Dorea formicigenerans</name>
    <dbReference type="NCBI Taxonomy" id="39486"/>
    <lineage>
        <taxon>Bacteria</taxon>
        <taxon>Bacillati</taxon>
        <taxon>Bacillota</taxon>
        <taxon>Clostridia</taxon>
        <taxon>Lachnospirales</taxon>
        <taxon>Lachnospiraceae</taxon>
        <taxon>Dorea</taxon>
    </lineage>
</organism>
<protein>
    <recommendedName>
        <fullName evidence="1">N-terminal domain-containing protein</fullName>
    </recommendedName>
</protein>
<proteinExistence type="predicted"/>
<accession>A0A395XME8</accession>
<dbReference type="EMBL" id="QSAJ01000063">
    <property type="protein sequence ID" value="RGW47725.1"/>
    <property type="molecule type" value="Genomic_DNA"/>
</dbReference>
<evidence type="ECO:0000259" key="1">
    <source>
        <dbReference type="Pfam" id="PF08401"/>
    </source>
</evidence>
<dbReference type="Pfam" id="PF08401">
    <property type="entry name" value="ArdcN"/>
    <property type="match status" value="1"/>
</dbReference>
<dbReference type="InterPro" id="IPR013610">
    <property type="entry name" value="ArdC_N"/>
</dbReference>
<feature type="domain" description="N-terminal" evidence="1">
    <location>
        <begin position="46"/>
        <end position="97"/>
    </location>
</feature>
<evidence type="ECO:0000313" key="2">
    <source>
        <dbReference type="EMBL" id="RGW47725.1"/>
    </source>
</evidence>
<dbReference type="AlphaFoldDB" id="A0A395XME8"/>
<sequence>MTNEAIILNNRIELMKQGIIKSTGRYITVENEKGEKVELEEPEELHTYRGWQEHKRQVKKGEKSIATFLIWKHTVTKKKTEENENEEKEKMFMTKAFFFTVGQTESIKEEK</sequence>
<dbReference type="GO" id="GO:0003697">
    <property type="term" value="F:single-stranded DNA binding"/>
    <property type="evidence" value="ECO:0007669"/>
    <property type="project" value="InterPro"/>
</dbReference>
<reference evidence="2 3" key="1">
    <citation type="submission" date="2018-08" db="EMBL/GenBank/DDBJ databases">
        <title>A genome reference for cultivated species of the human gut microbiota.</title>
        <authorList>
            <person name="Zou Y."/>
            <person name="Xue W."/>
            <person name="Luo G."/>
        </authorList>
    </citation>
    <scope>NUCLEOTIDE SEQUENCE [LARGE SCALE GENOMIC DNA]</scope>
    <source>
        <strain evidence="2 3">AF12-11</strain>
    </source>
</reference>
<comment type="caution">
    <text evidence="2">The sequence shown here is derived from an EMBL/GenBank/DDBJ whole genome shotgun (WGS) entry which is preliminary data.</text>
</comment>